<dbReference type="InterPro" id="IPR050325">
    <property type="entry name" value="Prot/Nucl_acid_deglycase"/>
</dbReference>
<dbReference type="EMBL" id="JAHDYR010000064">
    <property type="protein sequence ID" value="KAG9390470.1"/>
    <property type="molecule type" value="Genomic_DNA"/>
</dbReference>
<evidence type="ECO:0000313" key="2">
    <source>
        <dbReference type="EMBL" id="KAG9390470.1"/>
    </source>
</evidence>
<dbReference type="Proteomes" id="UP000717585">
    <property type="component" value="Unassembled WGS sequence"/>
</dbReference>
<protein>
    <submittedName>
        <fullName evidence="2">DJ-1</fullName>
    </submittedName>
</protein>
<dbReference type="PANTHER" id="PTHR48094:SF12">
    <property type="entry name" value="PARKINSON DISEASE PROTEIN 7 HOMOLOG"/>
    <property type="match status" value="1"/>
</dbReference>
<dbReference type="InterPro" id="IPR002818">
    <property type="entry name" value="DJ-1/PfpI"/>
</dbReference>
<feature type="domain" description="DJ-1/PfpI" evidence="1">
    <location>
        <begin position="6"/>
        <end position="172"/>
    </location>
</feature>
<dbReference type="AlphaFoldDB" id="A0A8J6ARM1"/>
<dbReference type="GO" id="GO:0005737">
    <property type="term" value="C:cytoplasm"/>
    <property type="evidence" value="ECO:0007669"/>
    <property type="project" value="TreeGrafter"/>
</dbReference>
<dbReference type="Gene3D" id="3.40.50.880">
    <property type="match status" value="1"/>
</dbReference>
<dbReference type="PANTHER" id="PTHR48094">
    <property type="entry name" value="PROTEIN/NUCLEIC ACID DEGLYCASE DJ-1-RELATED"/>
    <property type="match status" value="1"/>
</dbReference>
<dbReference type="CDD" id="cd03135">
    <property type="entry name" value="GATase1_DJ-1"/>
    <property type="match status" value="1"/>
</dbReference>
<accession>A0A8J6ARM1</accession>
<proteinExistence type="predicted"/>
<dbReference type="NCBIfam" id="TIGR01383">
    <property type="entry name" value="not_thiJ"/>
    <property type="match status" value="1"/>
</dbReference>
<dbReference type="Pfam" id="PF01965">
    <property type="entry name" value="DJ-1_PfpI"/>
    <property type="match status" value="1"/>
</dbReference>
<keyword evidence="3" id="KW-1185">Reference proteome</keyword>
<dbReference type="OrthoDB" id="543156at2759"/>
<comment type="caution">
    <text evidence="2">The sequence shown here is derived from an EMBL/GenBank/DDBJ whole genome shotgun (WGS) entry which is preliminary data.</text>
</comment>
<gene>
    <name evidence="2" type="ORF">J8273_7821</name>
</gene>
<dbReference type="InterPro" id="IPR006287">
    <property type="entry name" value="DJ-1"/>
</dbReference>
<organism evidence="2 3">
    <name type="scientific">Carpediemonas membranifera</name>
    <dbReference type="NCBI Taxonomy" id="201153"/>
    <lineage>
        <taxon>Eukaryota</taxon>
        <taxon>Metamonada</taxon>
        <taxon>Carpediemonas-like organisms</taxon>
        <taxon>Carpediemonas</taxon>
    </lineage>
</organism>
<dbReference type="InterPro" id="IPR029062">
    <property type="entry name" value="Class_I_gatase-like"/>
</dbReference>
<sequence length="190" mass="20258">MPTALVIFPGTGFEEIEALTPIDVLARCGVKMTTASPYEDAEDNAEVHVEGAHNVEMVVENLTKHMKTTFDAVILPGGMPGAEMLGRDPLVEELVMAHHKAGKLVCGICAAPGMALAKWGVLDGKTATCYPGFEKHFPKTVHHVNEPAVMDGNVITARGPGAAFQFAHKIAQQLVGEKKANEVGKGMLFQ</sequence>
<name>A0A8J6ARM1_9EUKA</name>
<evidence type="ECO:0000313" key="3">
    <source>
        <dbReference type="Proteomes" id="UP000717585"/>
    </source>
</evidence>
<dbReference type="SUPFAM" id="SSF52317">
    <property type="entry name" value="Class I glutamine amidotransferase-like"/>
    <property type="match status" value="1"/>
</dbReference>
<evidence type="ECO:0000259" key="1">
    <source>
        <dbReference type="Pfam" id="PF01965"/>
    </source>
</evidence>
<dbReference type="GO" id="GO:1903189">
    <property type="term" value="P:glyoxal metabolic process"/>
    <property type="evidence" value="ECO:0007669"/>
    <property type="project" value="TreeGrafter"/>
</dbReference>
<reference evidence="2" key="1">
    <citation type="submission" date="2021-05" db="EMBL/GenBank/DDBJ databases">
        <title>A free-living protist that lacks canonical eukaryotic 1 DNA replication and segregation systems.</title>
        <authorList>
            <person name="Salas-Leiva D.E."/>
            <person name="Tromer E.C."/>
            <person name="Curtis B.A."/>
            <person name="Jerlstrom-Hultqvist J."/>
            <person name="Kolisko M."/>
            <person name="Yi Z."/>
            <person name="Salas-Leiva J.S."/>
            <person name="Gallot-Lavallee L."/>
            <person name="Kops G.J.P.L."/>
            <person name="Archibald J.M."/>
            <person name="Simpson A.G.B."/>
            <person name="Roger A.J."/>
        </authorList>
    </citation>
    <scope>NUCLEOTIDE SEQUENCE</scope>
    <source>
        <strain evidence="2">BICM</strain>
    </source>
</reference>